<sequence length="341" mass="37061">MRVWIDLTNSPHVLVLRPVIEELRRRGHRVDVTARDFAQTLGLCDRLGIPHTAIGHHRGERLPDKARGLASRTTALLRWSRRVGGHPDGSAPFDLAIGHGSNDVTVAAAALGIPSTTAFDYEWATVQHQINCRLAQAVVVPASIPPQRLSRYGADGKIRAYAGLKEEYYLSDLDPDPSVLVDLGLDAAEPIAVVRTPPEVSLYHRFHNDRFAQVLTRLREQGQVVVLPRTADQRAELRAAGGFVVPERPIDGPSLIALADLVVSAGGTMNREAVALGTPVFTTFDGRPGAVDDALIAEGRLHRLEDPEAVELVKRDRSGTDAGRTRRDPAVFTDLLLSPVG</sequence>
<protein>
    <submittedName>
        <fullName evidence="1">DUF354 domain-containing protein</fullName>
    </submittedName>
</protein>
<comment type="caution">
    <text evidence="1">The sequence shown here is derived from an EMBL/GenBank/DDBJ whole genome shotgun (WGS) entry which is preliminary data.</text>
</comment>
<dbReference type="RefSeq" id="WP_319954599.1">
    <property type="nucleotide sequence ID" value="NZ_JAXAVX010000006.1"/>
</dbReference>
<dbReference type="PANTHER" id="PTHR39662">
    <property type="entry name" value="DUF354 DOMAIN-CONTAINING PROTEIN-RELATED"/>
    <property type="match status" value="1"/>
</dbReference>
<evidence type="ECO:0000313" key="1">
    <source>
        <dbReference type="EMBL" id="MDX8152443.1"/>
    </source>
</evidence>
<dbReference type="InterPro" id="IPR007152">
    <property type="entry name" value="DUF354"/>
</dbReference>
<name>A0ABU4VKT6_9ACTN</name>
<dbReference type="SUPFAM" id="SSF53756">
    <property type="entry name" value="UDP-Glycosyltransferase/glycogen phosphorylase"/>
    <property type="match status" value="1"/>
</dbReference>
<dbReference type="PIRSF" id="PIRSF005357">
    <property type="entry name" value="UCP005357"/>
    <property type="match status" value="1"/>
</dbReference>
<evidence type="ECO:0000313" key="2">
    <source>
        <dbReference type="Proteomes" id="UP001277761"/>
    </source>
</evidence>
<reference evidence="1 2" key="1">
    <citation type="submission" date="2023-11" db="EMBL/GenBank/DDBJ databases">
        <authorList>
            <person name="Xu M."/>
            <person name="Jiang T."/>
        </authorList>
    </citation>
    <scope>NUCLEOTIDE SEQUENCE [LARGE SCALE GENOMIC DNA]</scope>
    <source>
        <strain evidence="1 2">SD</strain>
    </source>
</reference>
<gene>
    <name evidence="1" type="ORF">SK069_12615</name>
</gene>
<proteinExistence type="predicted"/>
<dbReference type="Proteomes" id="UP001277761">
    <property type="component" value="Unassembled WGS sequence"/>
</dbReference>
<organism evidence="1 2">
    <name type="scientific">Patulibacter brassicae</name>
    <dbReference type="NCBI Taxonomy" id="1705717"/>
    <lineage>
        <taxon>Bacteria</taxon>
        <taxon>Bacillati</taxon>
        <taxon>Actinomycetota</taxon>
        <taxon>Thermoleophilia</taxon>
        <taxon>Solirubrobacterales</taxon>
        <taxon>Patulibacteraceae</taxon>
        <taxon>Patulibacter</taxon>
    </lineage>
</organism>
<dbReference type="PANTHER" id="PTHR39662:SF1">
    <property type="entry name" value="DUF354 DOMAIN-CONTAINING PROTEIN"/>
    <property type="match status" value="1"/>
</dbReference>
<keyword evidence="2" id="KW-1185">Reference proteome</keyword>
<dbReference type="EMBL" id="JAXAVX010000006">
    <property type="protein sequence ID" value="MDX8152443.1"/>
    <property type="molecule type" value="Genomic_DNA"/>
</dbReference>
<accession>A0ABU4VKT6</accession>
<dbReference type="Pfam" id="PF04007">
    <property type="entry name" value="DUF354"/>
    <property type="match status" value="1"/>
</dbReference>